<feature type="domain" description="EamA" evidence="2">
    <location>
        <begin position="6"/>
        <end position="138"/>
    </location>
</feature>
<reference evidence="3 4" key="1">
    <citation type="submission" date="2019-11" db="EMBL/GenBank/DDBJ databases">
        <authorList>
            <person name="Zhang X.Y."/>
        </authorList>
    </citation>
    <scope>NUCLEOTIDE SEQUENCE [LARGE SCALE GENOMIC DNA]</scope>
    <source>
        <strain evidence="3 4">C176</strain>
    </source>
</reference>
<feature type="transmembrane region" description="Helical" evidence="1">
    <location>
        <begin position="236"/>
        <end position="254"/>
    </location>
</feature>
<feature type="transmembrane region" description="Helical" evidence="1">
    <location>
        <begin position="178"/>
        <end position="198"/>
    </location>
</feature>
<evidence type="ECO:0000259" key="2">
    <source>
        <dbReference type="Pfam" id="PF00892"/>
    </source>
</evidence>
<dbReference type="EMBL" id="WJPP01000002">
    <property type="protein sequence ID" value="MRH77877.1"/>
    <property type="molecule type" value="Genomic_DNA"/>
</dbReference>
<dbReference type="SUPFAM" id="SSF103481">
    <property type="entry name" value="Multidrug resistance efflux transporter EmrE"/>
    <property type="match status" value="1"/>
</dbReference>
<dbReference type="InterPro" id="IPR037185">
    <property type="entry name" value="EmrE-like"/>
</dbReference>
<dbReference type="Proteomes" id="UP000433788">
    <property type="component" value="Unassembled WGS sequence"/>
</dbReference>
<organism evidence="3 4">
    <name type="scientific">Spiribacter salilacus</name>
    <dbReference type="NCBI Taxonomy" id="2664894"/>
    <lineage>
        <taxon>Bacteria</taxon>
        <taxon>Pseudomonadati</taxon>
        <taxon>Pseudomonadota</taxon>
        <taxon>Gammaproteobacteria</taxon>
        <taxon>Chromatiales</taxon>
        <taxon>Ectothiorhodospiraceae</taxon>
        <taxon>Spiribacter</taxon>
    </lineage>
</organism>
<keyword evidence="4" id="KW-1185">Reference proteome</keyword>
<feature type="transmembrane region" description="Helical" evidence="1">
    <location>
        <begin position="204"/>
        <end position="224"/>
    </location>
</feature>
<accession>A0A6N7QU75</accession>
<sequence length="285" mass="30597">MPSHTRGLLIALGGVLLVSFDALMVRLAAAPHWDIVFWRGWLICLTLALWMLVNRQSFTLPTRVRDRWLIIATIILLSGNTTLFVLSVANTAAANTVVILAASPFFAALFSRVFLREPVRPRTWAAIFAAVAGVLVVFGGGLQGGTGIGDFYALLLAICLGAHLTILRRFPAVPRLPLICLSGAVAGLMAIPFASPFALSLQSYAVVGVMGIVQMPLAMLMIAAATRYISSPEVSLCLLVETVLGPIWVWWLLSEAVPELTFIGGGVILLTVAIHGWLGLRESRA</sequence>
<keyword evidence="1" id="KW-1133">Transmembrane helix</keyword>
<dbReference type="Pfam" id="PF00892">
    <property type="entry name" value="EamA"/>
    <property type="match status" value="1"/>
</dbReference>
<feature type="transmembrane region" description="Helical" evidence="1">
    <location>
        <begin position="35"/>
        <end position="53"/>
    </location>
</feature>
<comment type="caution">
    <text evidence="3">The sequence shown here is derived from an EMBL/GenBank/DDBJ whole genome shotgun (WGS) entry which is preliminary data.</text>
</comment>
<feature type="transmembrane region" description="Helical" evidence="1">
    <location>
        <begin position="148"/>
        <end position="166"/>
    </location>
</feature>
<evidence type="ECO:0000256" key="1">
    <source>
        <dbReference type="SAM" id="Phobius"/>
    </source>
</evidence>
<feature type="transmembrane region" description="Helical" evidence="1">
    <location>
        <begin position="7"/>
        <end position="29"/>
    </location>
</feature>
<protein>
    <submittedName>
        <fullName evidence="3">EamA family transporter</fullName>
    </submittedName>
</protein>
<feature type="transmembrane region" description="Helical" evidence="1">
    <location>
        <begin position="68"/>
        <end position="86"/>
    </location>
</feature>
<keyword evidence="1" id="KW-0472">Membrane</keyword>
<feature type="transmembrane region" description="Helical" evidence="1">
    <location>
        <begin position="92"/>
        <end position="111"/>
    </location>
</feature>
<evidence type="ECO:0000313" key="3">
    <source>
        <dbReference type="EMBL" id="MRH77877.1"/>
    </source>
</evidence>
<keyword evidence="1" id="KW-0812">Transmembrane</keyword>
<feature type="transmembrane region" description="Helical" evidence="1">
    <location>
        <begin position="123"/>
        <end position="142"/>
    </location>
</feature>
<feature type="transmembrane region" description="Helical" evidence="1">
    <location>
        <begin position="260"/>
        <end position="280"/>
    </location>
</feature>
<evidence type="ECO:0000313" key="4">
    <source>
        <dbReference type="Proteomes" id="UP000433788"/>
    </source>
</evidence>
<dbReference type="PANTHER" id="PTHR22911:SF76">
    <property type="entry name" value="EAMA DOMAIN-CONTAINING PROTEIN"/>
    <property type="match status" value="1"/>
</dbReference>
<name>A0A6N7QU75_9GAMM</name>
<dbReference type="AlphaFoldDB" id="A0A6N7QU75"/>
<dbReference type="PANTHER" id="PTHR22911">
    <property type="entry name" value="ACYL-MALONYL CONDENSING ENZYME-RELATED"/>
    <property type="match status" value="1"/>
</dbReference>
<dbReference type="InterPro" id="IPR000620">
    <property type="entry name" value="EamA_dom"/>
</dbReference>
<gene>
    <name evidence="3" type="ORF">GH984_04085</name>
</gene>
<dbReference type="GO" id="GO:0016020">
    <property type="term" value="C:membrane"/>
    <property type="evidence" value="ECO:0007669"/>
    <property type="project" value="InterPro"/>
</dbReference>
<proteinExistence type="predicted"/>